<dbReference type="RefSeq" id="WP_005801164.1">
    <property type="nucleotide sequence ID" value="NZ_JGDS01000041.1"/>
</dbReference>
<protein>
    <submittedName>
        <fullName evidence="3">Glycosyl transferase 2 family protein</fullName>
    </submittedName>
</protein>
<dbReference type="AlphaFoldDB" id="A0A016CSI0"/>
<dbReference type="SUPFAM" id="SSF53448">
    <property type="entry name" value="Nucleotide-diphospho-sugar transferases"/>
    <property type="match status" value="1"/>
</dbReference>
<evidence type="ECO:0000313" key="4">
    <source>
        <dbReference type="Proteomes" id="UP000020938"/>
    </source>
</evidence>
<keyword evidence="3" id="KW-0808">Transferase</keyword>
<dbReference type="Proteomes" id="UP000020938">
    <property type="component" value="Unassembled WGS sequence"/>
</dbReference>
<dbReference type="InterPro" id="IPR029044">
    <property type="entry name" value="Nucleotide-diphossugar_trans"/>
</dbReference>
<dbReference type="PATRIC" id="fig|1339314.3.peg.1429"/>
<dbReference type="Gene3D" id="3.90.550.10">
    <property type="entry name" value="Spore Coat Polysaccharide Biosynthesis Protein SpsA, Chain A"/>
    <property type="match status" value="1"/>
</dbReference>
<keyword evidence="1" id="KW-1133">Transmembrane helix</keyword>
<dbReference type="GO" id="GO:0016758">
    <property type="term" value="F:hexosyltransferase activity"/>
    <property type="evidence" value="ECO:0007669"/>
    <property type="project" value="UniProtKB-ARBA"/>
</dbReference>
<dbReference type="CDD" id="cd06433">
    <property type="entry name" value="GT_2_WfgS_like"/>
    <property type="match status" value="1"/>
</dbReference>
<feature type="transmembrane region" description="Helical" evidence="1">
    <location>
        <begin position="236"/>
        <end position="255"/>
    </location>
</feature>
<dbReference type="PANTHER" id="PTHR22916">
    <property type="entry name" value="GLYCOSYLTRANSFERASE"/>
    <property type="match status" value="1"/>
</dbReference>
<evidence type="ECO:0000259" key="2">
    <source>
        <dbReference type="Pfam" id="PF00535"/>
    </source>
</evidence>
<dbReference type="EMBL" id="JGDS01000041">
    <property type="protein sequence ID" value="EXZ74334.1"/>
    <property type="molecule type" value="Genomic_DNA"/>
</dbReference>
<gene>
    <name evidence="3" type="ORF">M123_1206</name>
</gene>
<dbReference type="Pfam" id="PF00535">
    <property type="entry name" value="Glycos_transf_2"/>
    <property type="match status" value="1"/>
</dbReference>
<feature type="domain" description="Glycosyltransferase 2-like" evidence="2">
    <location>
        <begin position="5"/>
        <end position="133"/>
    </location>
</feature>
<sequence length="266" mass="31327">MIKLSIITVTYNSEKYIEQTILSVINQHYSNIEYILIDGGSKDNTIKIIDKYKKFISYFISEPDRNMYDAINKGMRLATGDYIAVLNSDDYYIHDNVLDDVSKCLLEKKAYDGVYFDMIKVNSQGEKLSSVYRFDVNYKQLLFSRKLTFVGHESIFIKKELIDSLGGYADDTFSAAADYDYILRAFCKGIFCHYSMKILAFRIHDESITASGKIEMEVERVLKNNRYYDYSLFKRYYYYYYLWGKFVVLNMATILKKNFRRILKNG</sequence>
<comment type="caution">
    <text evidence="3">The sequence shown here is derived from an EMBL/GenBank/DDBJ whole genome shotgun (WGS) entry which is preliminary data.</text>
</comment>
<proteinExistence type="predicted"/>
<reference evidence="3 4" key="1">
    <citation type="submission" date="2014-02" db="EMBL/GenBank/DDBJ databases">
        <authorList>
            <person name="Sears C."/>
            <person name="Carroll K."/>
            <person name="Sack B.R."/>
            <person name="Qadri F."/>
            <person name="Myers L.L."/>
            <person name="Chung G.-T."/>
            <person name="Escheverria P."/>
            <person name="Fraser C.M."/>
            <person name="Sadzewicz L."/>
            <person name="Shefchek K.A."/>
            <person name="Tallon L."/>
            <person name="Das S.P."/>
            <person name="Daugherty S."/>
            <person name="Mongodin E.F."/>
        </authorList>
    </citation>
    <scope>NUCLEOTIDE SEQUENCE [LARGE SCALE GENOMIC DNA]</scope>
    <source>
        <strain evidence="3 4">3976T8</strain>
    </source>
</reference>
<accession>A0A016CSI0</accession>
<keyword evidence="1" id="KW-0812">Transmembrane</keyword>
<dbReference type="InterPro" id="IPR001173">
    <property type="entry name" value="Glyco_trans_2-like"/>
</dbReference>
<organism evidence="3 4">
    <name type="scientific">Bacteroides fragilis str. 3976T8</name>
    <dbReference type="NCBI Taxonomy" id="1339314"/>
    <lineage>
        <taxon>Bacteria</taxon>
        <taxon>Pseudomonadati</taxon>
        <taxon>Bacteroidota</taxon>
        <taxon>Bacteroidia</taxon>
        <taxon>Bacteroidales</taxon>
        <taxon>Bacteroidaceae</taxon>
        <taxon>Bacteroides</taxon>
    </lineage>
</organism>
<evidence type="ECO:0000256" key="1">
    <source>
        <dbReference type="SAM" id="Phobius"/>
    </source>
</evidence>
<dbReference type="PANTHER" id="PTHR22916:SF3">
    <property type="entry name" value="UDP-GLCNAC:BETAGAL BETA-1,3-N-ACETYLGLUCOSAMINYLTRANSFERASE-LIKE PROTEIN 1"/>
    <property type="match status" value="1"/>
</dbReference>
<name>A0A016CSI0_BACFG</name>
<keyword evidence="1" id="KW-0472">Membrane</keyword>
<evidence type="ECO:0000313" key="3">
    <source>
        <dbReference type="EMBL" id="EXZ74334.1"/>
    </source>
</evidence>